<sequence length="55" mass="6553">MRLYFKLYIQNQIRHVELVEMLLKHLKKSFDKLSLTEPTSLVVILAYAGILKRLH</sequence>
<gene>
    <name evidence="1" type="ORF">SAMN05421827_12356</name>
</gene>
<protein>
    <submittedName>
        <fullName evidence="1">Uncharacterized protein</fullName>
    </submittedName>
</protein>
<organism evidence="1 2">
    <name type="scientific">Pedobacter terrae</name>
    <dbReference type="NCBI Taxonomy" id="405671"/>
    <lineage>
        <taxon>Bacteria</taxon>
        <taxon>Pseudomonadati</taxon>
        <taxon>Bacteroidota</taxon>
        <taxon>Sphingobacteriia</taxon>
        <taxon>Sphingobacteriales</taxon>
        <taxon>Sphingobacteriaceae</taxon>
        <taxon>Pedobacter</taxon>
    </lineage>
</organism>
<name>A0A1G8C3I7_9SPHI</name>
<dbReference type="STRING" id="405671.SAMN05421827_12356"/>
<reference evidence="2" key="1">
    <citation type="submission" date="2016-10" db="EMBL/GenBank/DDBJ databases">
        <authorList>
            <person name="Varghese N."/>
            <person name="Submissions S."/>
        </authorList>
    </citation>
    <scope>NUCLEOTIDE SEQUENCE [LARGE SCALE GENOMIC DNA]</scope>
    <source>
        <strain evidence="2">DSM 17933</strain>
    </source>
</reference>
<evidence type="ECO:0000313" key="1">
    <source>
        <dbReference type="EMBL" id="SDH39849.1"/>
    </source>
</evidence>
<dbReference type="Proteomes" id="UP000199643">
    <property type="component" value="Unassembled WGS sequence"/>
</dbReference>
<dbReference type="EMBL" id="FNCH01000023">
    <property type="protein sequence ID" value="SDH39849.1"/>
    <property type="molecule type" value="Genomic_DNA"/>
</dbReference>
<accession>A0A1G8C3I7</accession>
<dbReference type="AlphaFoldDB" id="A0A1G8C3I7"/>
<proteinExistence type="predicted"/>
<keyword evidence="2" id="KW-1185">Reference proteome</keyword>
<evidence type="ECO:0000313" key="2">
    <source>
        <dbReference type="Proteomes" id="UP000199643"/>
    </source>
</evidence>